<dbReference type="AlphaFoldDB" id="A0A1I4VRT1"/>
<name>A0A1I4VRT1_9FLAO</name>
<evidence type="ECO:0000313" key="3">
    <source>
        <dbReference type="Proteomes" id="UP000182961"/>
    </source>
</evidence>
<dbReference type="eggNOG" id="ENOG502ZY5E">
    <property type="taxonomic scope" value="Bacteria"/>
</dbReference>
<dbReference type="Proteomes" id="UP000182961">
    <property type="component" value="Unassembled WGS sequence"/>
</dbReference>
<protein>
    <submittedName>
        <fullName evidence="2">Uncharacterized protein</fullName>
    </submittedName>
</protein>
<feature type="signal peptide" evidence="1">
    <location>
        <begin position="1"/>
        <end position="19"/>
    </location>
</feature>
<sequence>MKTAIFLLFLLFLTPILNAQEKPKDTLYFNYDNKYINKYVEIPNHLYLDDSSGGSKGSFFFKEVEVKNNLKPKKILSLKKFIHSSEFYDKKKKLEDEKLAVFFSNYVVFLVKKINKSVKYIHVESGIEIE</sequence>
<keyword evidence="3" id="KW-1185">Reference proteome</keyword>
<organism evidence="2 3">
    <name type="scientific">Flavobacterium succinicans</name>
    <dbReference type="NCBI Taxonomy" id="29536"/>
    <lineage>
        <taxon>Bacteria</taxon>
        <taxon>Pseudomonadati</taxon>
        <taxon>Bacteroidota</taxon>
        <taxon>Flavobacteriia</taxon>
        <taxon>Flavobacteriales</taxon>
        <taxon>Flavobacteriaceae</taxon>
        <taxon>Flavobacterium</taxon>
    </lineage>
</organism>
<dbReference type="EMBL" id="FOUT01000005">
    <property type="protein sequence ID" value="SFN03817.1"/>
    <property type="molecule type" value="Genomic_DNA"/>
</dbReference>
<gene>
    <name evidence="2" type="ORF">SAMN05444143_105135</name>
</gene>
<dbReference type="RefSeq" id="WP_024982263.1">
    <property type="nucleotide sequence ID" value="NZ_CBCRUM010000012.1"/>
</dbReference>
<evidence type="ECO:0000313" key="2">
    <source>
        <dbReference type="EMBL" id="SFN03817.1"/>
    </source>
</evidence>
<keyword evidence="1" id="KW-0732">Signal</keyword>
<proteinExistence type="predicted"/>
<evidence type="ECO:0000256" key="1">
    <source>
        <dbReference type="SAM" id="SignalP"/>
    </source>
</evidence>
<reference evidence="3" key="1">
    <citation type="submission" date="2016-10" db="EMBL/GenBank/DDBJ databases">
        <authorList>
            <person name="Varghese N."/>
            <person name="Submissions S."/>
        </authorList>
    </citation>
    <scope>NUCLEOTIDE SEQUENCE [LARGE SCALE GENOMIC DNA]</scope>
    <source>
        <strain evidence="3">DSM 4002</strain>
    </source>
</reference>
<accession>A0A1I4VRT1</accession>
<feature type="chain" id="PRO_5010333237" evidence="1">
    <location>
        <begin position="20"/>
        <end position="130"/>
    </location>
</feature>